<feature type="transmembrane region" description="Helical" evidence="2">
    <location>
        <begin position="84"/>
        <end position="107"/>
    </location>
</feature>
<dbReference type="EMBL" id="CP023702">
    <property type="protein sequence ID" value="QEU72355.1"/>
    <property type="molecule type" value="Genomic_DNA"/>
</dbReference>
<evidence type="ECO:0000256" key="2">
    <source>
        <dbReference type="SAM" id="Phobius"/>
    </source>
</evidence>
<dbReference type="KEGG" id="snk:CP967_10460"/>
<feature type="region of interest" description="Disordered" evidence="1">
    <location>
        <begin position="1"/>
        <end position="78"/>
    </location>
</feature>
<protein>
    <submittedName>
        <fullName evidence="3">Uncharacterized protein</fullName>
    </submittedName>
</protein>
<evidence type="ECO:0000313" key="4">
    <source>
        <dbReference type="Proteomes" id="UP000326178"/>
    </source>
</evidence>
<accession>A0A5J6FBA2</accession>
<reference evidence="3 4" key="1">
    <citation type="submission" date="2017-09" db="EMBL/GenBank/DDBJ databases">
        <authorList>
            <person name="Lee N."/>
            <person name="Cho B.-K."/>
        </authorList>
    </citation>
    <scope>NUCLEOTIDE SEQUENCE [LARGE SCALE GENOMIC DNA]</scope>
    <source>
        <strain evidence="3 4">ATCC 12769</strain>
    </source>
</reference>
<dbReference type="OrthoDB" id="4333093at2"/>
<organism evidence="3 4">
    <name type="scientific">Streptomyces nitrosporeus</name>
    <dbReference type="NCBI Taxonomy" id="28894"/>
    <lineage>
        <taxon>Bacteria</taxon>
        <taxon>Bacillati</taxon>
        <taxon>Actinomycetota</taxon>
        <taxon>Actinomycetes</taxon>
        <taxon>Kitasatosporales</taxon>
        <taxon>Streptomycetaceae</taxon>
        <taxon>Streptomyces</taxon>
    </lineage>
</organism>
<keyword evidence="2" id="KW-0472">Membrane</keyword>
<dbReference type="Proteomes" id="UP000326178">
    <property type="component" value="Chromosome"/>
</dbReference>
<keyword evidence="2" id="KW-1133">Transmembrane helix</keyword>
<proteinExistence type="predicted"/>
<dbReference type="SUPFAM" id="SSF81995">
    <property type="entry name" value="beta-sandwich domain of Sec23/24"/>
    <property type="match status" value="1"/>
</dbReference>
<sequence>MSMPPQPPQGPYGPPQPPQNPYGQQPPAAPGPYPPQTPPPPYGYPQQQPQGAPGPWGAHPGMQPGVQPGVPGYPQPPRKSRTGLVLGIVAGGLVLVTALGFGVYQLIDKGADAAFPEATHKLVVEKTMLDGEFTLSQDMSATEGRKIENTPDPSIRDGRAAVAQYTSDEGGALVLSGMYGRLSSPSFMRGKIMEGAATADGAKVMVPAEEFRPAGYDITVECQVVQSSNMGVSANVPMCAWGDDNTAAMIALVRPDQVTKDARSIDLEKAAEETAKVRTEIRKPLS</sequence>
<keyword evidence="4" id="KW-1185">Reference proteome</keyword>
<feature type="compositionally biased region" description="Pro residues" evidence="1">
    <location>
        <begin position="27"/>
        <end position="43"/>
    </location>
</feature>
<dbReference type="AlphaFoldDB" id="A0A5J6FBA2"/>
<feature type="compositionally biased region" description="Pro residues" evidence="1">
    <location>
        <begin position="1"/>
        <end position="20"/>
    </location>
</feature>
<feature type="compositionally biased region" description="Low complexity" evidence="1">
    <location>
        <begin position="44"/>
        <end position="70"/>
    </location>
</feature>
<keyword evidence="2" id="KW-0812">Transmembrane</keyword>
<gene>
    <name evidence="3" type="ORF">CP967_10460</name>
</gene>
<dbReference type="RefSeq" id="WP_150487706.1">
    <property type="nucleotide sequence ID" value="NZ_BMUV01000001.1"/>
</dbReference>
<evidence type="ECO:0000313" key="3">
    <source>
        <dbReference type="EMBL" id="QEU72355.1"/>
    </source>
</evidence>
<evidence type="ECO:0000256" key="1">
    <source>
        <dbReference type="SAM" id="MobiDB-lite"/>
    </source>
</evidence>
<name>A0A5J6FBA2_9ACTN</name>